<dbReference type="Gene3D" id="3.30.450.20">
    <property type="entry name" value="PAS domain"/>
    <property type="match status" value="1"/>
</dbReference>
<evidence type="ECO:0000259" key="2">
    <source>
        <dbReference type="PROSITE" id="PS50887"/>
    </source>
</evidence>
<dbReference type="PROSITE" id="PS50887">
    <property type="entry name" value="GGDEF"/>
    <property type="match status" value="1"/>
</dbReference>
<keyword evidence="4" id="KW-1185">Reference proteome</keyword>
<accession>A0ABS1VEH3</accession>
<organism evidence="3 4">
    <name type="scientific">Paractinoplanes lichenicola</name>
    <dbReference type="NCBI Taxonomy" id="2802976"/>
    <lineage>
        <taxon>Bacteria</taxon>
        <taxon>Bacillati</taxon>
        <taxon>Actinomycetota</taxon>
        <taxon>Actinomycetes</taxon>
        <taxon>Micromonosporales</taxon>
        <taxon>Micromonosporaceae</taxon>
        <taxon>Paractinoplanes</taxon>
    </lineage>
</organism>
<dbReference type="SUPFAM" id="SSF55073">
    <property type="entry name" value="Nucleotide cyclase"/>
    <property type="match status" value="1"/>
</dbReference>
<feature type="transmembrane region" description="Helical" evidence="1">
    <location>
        <begin position="12"/>
        <end position="35"/>
    </location>
</feature>
<dbReference type="EMBL" id="JAENHO010000001">
    <property type="protein sequence ID" value="MBL7253090.1"/>
    <property type="molecule type" value="Genomic_DNA"/>
</dbReference>
<evidence type="ECO:0000313" key="4">
    <source>
        <dbReference type="Proteomes" id="UP000598996"/>
    </source>
</evidence>
<dbReference type="PANTHER" id="PTHR44757:SF2">
    <property type="entry name" value="BIOFILM ARCHITECTURE MAINTENANCE PROTEIN MBAA"/>
    <property type="match status" value="1"/>
</dbReference>
<dbReference type="InterPro" id="IPR052155">
    <property type="entry name" value="Biofilm_reg_signaling"/>
</dbReference>
<dbReference type="InterPro" id="IPR043128">
    <property type="entry name" value="Rev_trsase/Diguanyl_cyclase"/>
</dbReference>
<feature type="domain" description="GGDEF" evidence="2">
    <location>
        <begin position="272"/>
        <end position="400"/>
    </location>
</feature>
<dbReference type="InterPro" id="IPR000160">
    <property type="entry name" value="GGDEF_dom"/>
</dbReference>
<name>A0ABS1VEH3_9ACTN</name>
<reference evidence="3 4" key="1">
    <citation type="submission" date="2021-01" db="EMBL/GenBank/DDBJ databases">
        <title>Actinoplanes sp. nov. LDG1-01 isolated from lichen.</title>
        <authorList>
            <person name="Saeng-In P."/>
            <person name="Phongsopitanun W."/>
            <person name="Kanchanasin P."/>
            <person name="Yuki M."/>
            <person name="Kudo T."/>
            <person name="Ohkuma M."/>
            <person name="Tanasupawat S."/>
        </authorList>
    </citation>
    <scope>NUCLEOTIDE SEQUENCE [LARGE SCALE GENOMIC DNA]</scope>
    <source>
        <strain evidence="3 4">LDG1-01</strain>
    </source>
</reference>
<gene>
    <name evidence="3" type="ORF">JKJ07_02070</name>
</gene>
<dbReference type="Gene3D" id="3.30.70.270">
    <property type="match status" value="1"/>
</dbReference>
<feature type="transmembrane region" description="Helical" evidence="1">
    <location>
        <begin position="117"/>
        <end position="134"/>
    </location>
</feature>
<keyword evidence="1" id="KW-0472">Membrane</keyword>
<dbReference type="CDD" id="cd01949">
    <property type="entry name" value="GGDEF"/>
    <property type="match status" value="1"/>
</dbReference>
<dbReference type="InterPro" id="IPR029787">
    <property type="entry name" value="Nucleotide_cyclase"/>
</dbReference>
<dbReference type="NCBIfam" id="TIGR00254">
    <property type="entry name" value="GGDEF"/>
    <property type="match status" value="1"/>
</dbReference>
<sequence length="400" mass="41783">MLPASLMSVVHVSLTGASWFAAVVGGGVLTMVVLVRFLEYRLGRLAPIVVDLLELAAFSVAIVVVGNLDPVLGPIYFLLFFRAVSGSLRRLVPMIVGYMVVSIVVPLVAGIGVQPGATGGMLVGFLVYGMQVLLRRIEAQSRERAELLLRLPSPVIVVGDDGEIILSNPAAAALTGPLEQLRAYGGDGAPVDLRRLPAGSAGLELRLVRGDGTVARALAETVRVENGTIVGLADVTAQRDYEERLQRAAFHDALTGLPNRALLWQRFETAGESYGVLLIDLDGFKAINDTLGHQAGDDLLRGVAERVSGVCGPDATVARLGGDEFAVLLPGAGVAEAERTAEAVRSCFGEEFMVDGGPARAGGSIGCAVAAPGQSPDEVLAAADAAMYRTKRAIRRPAAA</sequence>
<dbReference type="Proteomes" id="UP000598996">
    <property type="component" value="Unassembled WGS sequence"/>
</dbReference>
<feature type="transmembrane region" description="Helical" evidence="1">
    <location>
        <begin position="91"/>
        <end position="111"/>
    </location>
</feature>
<evidence type="ECO:0000256" key="1">
    <source>
        <dbReference type="SAM" id="Phobius"/>
    </source>
</evidence>
<keyword evidence="1" id="KW-1133">Transmembrane helix</keyword>
<dbReference type="Pfam" id="PF00990">
    <property type="entry name" value="GGDEF"/>
    <property type="match status" value="1"/>
</dbReference>
<proteinExistence type="predicted"/>
<comment type="caution">
    <text evidence="3">The sequence shown here is derived from an EMBL/GenBank/DDBJ whole genome shotgun (WGS) entry which is preliminary data.</text>
</comment>
<keyword evidence="1" id="KW-0812">Transmembrane</keyword>
<dbReference type="PANTHER" id="PTHR44757">
    <property type="entry name" value="DIGUANYLATE CYCLASE DGCP"/>
    <property type="match status" value="1"/>
</dbReference>
<protein>
    <submittedName>
        <fullName evidence="3">Sensor domain-containing diguanylate cyclase</fullName>
    </submittedName>
</protein>
<feature type="transmembrane region" description="Helical" evidence="1">
    <location>
        <begin position="55"/>
        <end position="79"/>
    </location>
</feature>
<evidence type="ECO:0000313" key="3">
    <source>
        <dbReference type="EMBL" id="MBL7253090.1"/>
    </source>
</evidence>
<dbReference type="SMART" id="SM00267">
    <property type="entry name" value="GGDEF"/>
    <property type="match status" value="1"/>
</dbReference>